<accession>A0A0E9U1W6</accession>
<evidence type="ECO:0000313" key="1">
    <source>
        <dbReference type="EMBL" id="JAH59884.1"/>
    </source>
</evidence>
<protein>
    <submittedName>
        <fullName evidence="1">Uncharacterized protein</fullName>
    </submittedName>
</protein>
<organism evidence="1">
    <name type="scientific">Anguilla anguilla</name>
    <name type="common">European freshwater eel</name>
    <name type="synonym">Muraena anguilla</name>
    <dbReference type="NCBI Taxonomy" id="7936"/>
    <lineage>
        <taxon>Eukaryota</taxon>
        <taxon>Metazoa</taxon>
        <taxon>Chordata</taxon>
        <taxon>Craniata</taxon>
        <taxon>Vertebrata</taxon>
        <taxon>Euteleostomi</taxon>
        <taxon>Actinopterygii</taxon>
        <taxon>Neopterygii</taxon>
        <taxon>Teleostei</taxon>
        <taxon>Anguilliformes</taxon>
        <taxon>Anguillidae</taxon>
        <taxon>Anguilla</taxon>
    </lineage>
</organism>
<dbReference type="EMBL" id="GBXM01048693">
    <property type="protein sequence ID" value="JAH59884.1"/>
    <property type="molecule type" value="Transcribed_RNA"/>
</dbReference>
<reference evidence="1" key="1">
    <citation type="submission" date="2014-11" db="EMBL/GenBank/DDBJ databases">
        <authorList>
            <person name="Amaro Gonzalez C."/>
        </authorList>
    </citation>
    <scope>NUCLEOTIDE SEQUENCE</scope>
</reference>
<reference evidence="1" key="2">
    <citation type="journal article" date="2015" name="Fish Shellfish Immunol.">
        <title>Early steps in the European eel (Anguilla anguilla)-Vibrio vulnificus interaction in the gills: Role of the RtxA13 toxin.</title>
        <authorList>
            <person name="Callol A."/>
            <person name="Pajuelo D."/>
            <person name="Ebbesson L."/>
            <person name="Teles M."/>
            <person name="MacKenzie S."/>
            <person name="Amaro C."/>
        </authorList>
    </citation>
    <scope>NUCLEOTIDE SEQUENCE</scope>
</reference>
<name>A0A0E9U1W6_ANGAN</name>
<sequence>MLYSEIAHHPGEKE</sequence>
<proteinExistence type="predicted"/>